<gene>
    <name evidence="6" type="ORF">HNR13_002103</name>
</gene>
<comment type="similarity">
    <text evidence="1">Belongs to the peptidase S66 family.</text>
</comment>
<dbReference type="Gene3D" id="3.40.50.10740">
    <property type="entry name" value="Class I glutamine amidotransferase-like"/>
    <property type="match status" value="1"/>
</dbReference>
<accession>A0A853CS81</accession>
<protein>
    <submittedName>
        <fullName evidence="6">Muramoyltetrapeptide carboxypeptidase LdcA involved in peptidoglycan recycling</fullName>
    </submittedName>
</protein>
<organism evidence="6 7">
    <name type="scientific">Leifsonia shinshuensis</name>
    <dbReference type="NCBI Taxonomy" id="150026"/>
    <lineage>
        <taxon>Bacteria</taxon>
        <taxon>Bacillati</taxon>
        <taxon>Actinomycetota</taxon>
        <taxon>Actinomycetes</taxon>
        <taxon>Micrococcales</taxon>
        <taxon>Microbacteriaceae</taxon>
        <taxon>Leifsonia</taxon>
    </lineage>
</organism>
<dbReference type="AlphaFoldDB" id="A0A853CS81"/>
<comment type="caution">
    <text evidence="6">The sequence shown here is derived from an EMBL/GenBank/DDBJ whole genome shotgun (WGS) entry which is preliminary data.</text>
</comment>
<dbReference type="InterPro" id="IPR027478">
    <property type="entry name" value="LdcA_N"/>
</dbReference>
<dbReference type="Pfam" id="PF17676">
    <property type="entry name" value="Peptidase_S66C"/>
    <property type="match status" value="1"/>
</dbReference>
<dbReference type="InterPro" id="IPR029062">
    <property type="entry name" value="Class_I_gatase-like"/>
</dbReference>
<dbReference type="SUPFAM" id="SSF141986">
    <property type="entry name" value="LD-carboxypeptidase A C-terminal domain-like"/>
    <property type="match status" value="1"/>
</dbReference>
<dbReference type="InterPro" id="IPR040449">
    <property type="entry name" value="Peptidase_S66_N"/>
</dbReference>
<dbReference type="InterPro" id="IPR040921">
    <property type="entry name" value="Peptidase_S66C"/>
</dbReference>
<keyword evidence="6" id="KW-0121">Carboxypeptidase</keyword>
<evidence type="ECO:0000256" key="2">
    <source>
        <dbReference type="ARBA" id="ARBA00022801"/>
    </source>
</evidence>
<feature type="domain" description="LD-carboxypeptidase N-terminal" evidence="4">
    <location>
        <begin position="19"/>
        <end position="134"/>
    </location>
</feature>
<dbReference type="GO" id="GO:0004180">
    <property type="term" value="F:carboxypeptidase activity"/>
    <property type="evidence" value="ECO:0007669"/>
    <property type="project" value="UniProtKB-KW"/>
</dbReference>
<dbReference type="Proteomes" id="UP000578352">
    <property type="component" value="Unassembled WGS sequence"/>
</dbReference>
<dbReference type="Pfam" id="PF02016">
    <property type="entry name" value="Peptidase_S66"/>
    <property type="match status" value="1"/>
</dbReference>
<feature type="region of interest" description="Disordered" evidence="3">
    <location>
        <begin position="168"/>
        <end position="197"/>
    </location>
</feature>
<keyword evidence="2" id="KW-0378">Hydrolase</keyword>
<dbReference type="SUPFAM" id="SSF52317">
    <property type="entry name" value="Class I glutamine amidotransferase-like"/>
    <property type="match status" value="1"/>
</dbReference>
<dbReference type="PANTHER" id="PTHR30237">
    <property type="entry name" value="MURAMOYLTETRAPEPTIDE CARBOXYPEPTIDASE"/>
    <property type="match status" value="1"/>
</dbReference>
<evidence type="ECO:0000259" key="4">
    <source>
        <dbReference type="Pfam" id="PF02016"/>
    </source>
</evidence>
<evidence type="ECO:0000313" key="7">
    <source>
        <dbReference type="Proteomes" id="UP000578352"/>
    </source>
</evidence>
<evidence type="ECO:0000256" key="1">
    <source>
        <dbReference type="ARBA" id="ARBA00010233"/>
    </source>
</evidence>
<evidence type="ECO:0000256" key="3">
    <source>
        <dbReference type="SAM" id="MobiDB-lite"/>
    </source>
</evidence>
<evidence type="ECO:0000259" key="5">
    <source>
        <dbReference type="Pfam" id="PF17676"/>
    </source>
</evidence>
<feature type="domain" description="LD-carboxypeptidase C-terminal" evidence="5">
    <location>
        <begin position="208"/>
        <end position="339"/>
    </location>
</feature>
<dbReference type="CDD" id="cd07062">
    <property type="entry name" value="Peptidase_S66_mccF_like"/>
    <property type="match status" value="1"/>
</dbReference>
<evidence type="ECO:0000313" key="6">
    <source>
        <dbReference type="EMBL" id="NYJ23816.1"/>
    </source>
</evidence>
<reference evidence="6 7" key="1">
    <citation type="submission" date="2020-07" db="EMBL/GenBank/DDBJ databases">
        <title>Sequencing the genomes of 1000 actinobacteria strains.</title>
        <authorList>
            <person name="Klenk H.-P."/>
        </authorList>
    </citation>
    <scope>NUCLEOTIDE SEQUENCE [LARGE SCALE GENOMIC DNA]</scope>
    <source>
        <strain evidence="6 7">DSM 15165</strain>
    </source>
</reference>
<dbReference type="InterPro" id="IPR027461">
    <property type="entry name" value="Carboxypeptidase_A_C_sf"/>
</dbReference>
<sequence>MSGAWRPVVPPAARPGDRVAVLSPSFAAPARWPAVHEQALRRLEELTGLVPVEYPTTRQLGATPEERARDLNAAFADPGIRAVLATIGGDDQIRVIPHLDLEAVLSDPKPFLGYSDNTNLLNWLWSAGVAGFYGGSTQVNLGPGPRVHDSHLRSLRAALLGGERIELTDPGESEDFGTDWGDPRALTETGDREPTEGFAWAGPARRVTGRTWGGCLEVVDWILLADRFPFPPSALEGAVLLVETSELTPPAHWVRYTLRALGERGLLAPLAGVLAARPPVSTFEHRPDAAERARLRAAQRDAVIETVAEYNPEAVVCVAVPFGHTTPQWIVPYGGEVTLDGESRRVFADYRRG</sequence>
<dbReference type="InterPro" id="IPR003507">
    <property type="entry name" value="S66_fam"/>
</dbReference>
<name>A0A853CS81_9MICO</name>
<keyword evidence="6" id="KW-0645">Protease</keyword>
<proteinExistence type="inferred from homology"/>
<dbReference type="EMBL" id="JACCFL010000001">
    <property type="protein sequence ID" value="NYJ23816.1"/>
    <property type="molecule type" value="Genomic_DNA"/>
</dbReference>
<dbReference type="RefSeq" id="WP_179605697.1">
    <property type="nucleotide sequence ID" value="NZ_BAABEH010000001.1"/>
</dbReference>
<dbReference type="PANTHER" id="PTHR30237:SF4">
    <property type="entry name" value="LD-CARBOXYPEPTIDASE C-TERMINAL DOMAIN-CONTAINING PROTEIN"/>
    <property type="match status" value="1"/>
</dbReference>
<dbReference type="Gene3D" id="3.50.30.60">
    <property type="entry name" value="LD-carboxypeptidase A C-terminal domain-like"/>
    <property type="match status" value="1"/>
</dbReference>